<accession>A0ABD2CDU9</accession>
<organism evidence="2 3">
    <name type="scientific">Vespula maculifrons</name>
    <name type="common">Eastern yellow jacket</name>
    <name type="synonym">Wasp</name>
    <dbReference type="NCBI Taxonomy" id="7453"/>
    <lineage>
        <taxon>Eukaryota</taxon>
        <taxon>Metazoa</taxon>
        <taxon>Ecdysozoa</taxon>
        <taxon>Arthropoda</taxon>
        <taxon>Hexapoda</taxon>
        <taxon>Insecta</taxon>
        <taxon>Pterygota</taxon>
        <taxon>Neoptera</taxon>
        <taxon>Endopterygota</taxon>
        <taxon>Hymenoptera</taxon>
        <taxon>Apocrita</taxon>
        <taxon>Aculeata</taxon>
        <taxon>Vespoidea</taxon>
        <taxon>Vespidae</taxon>
        <taxon>Vespinae</taxon>
        <taxon>Vespula</taxon>
    </lineage>
</organism>
<feature type="compositionally biased region" description="Basic and acidic residues" evidence="1">
    <location>
        <begin position="63"/>
        <end position="77"/>
    </location>
</feature>
<dbReference type="EMBL" id="JAYRBN010000056">
    <property type="protein sequence ID" value="KAL2743246.1"/>
    <property type="molecule type" value="Genomic_DNA"/>
</dbReference>
<evidence type="ECO:0000313" key="3">
    <source>
        <dbReference type="Proteomes" id="UP001607303"/>
    </source>
</evidence>
<name>A0ABD2CDU9_VESMC</name>
<evidence type="ECO:0000313" key="2">
    <source>
        <dbReference type="EMBL" id="KAL2743246.1"/>
    </source>
</evidence>
<protein>
    <submittedName>
        <fullName evidence="2">Uncharacterized protein</fullName>
    </submittedName>
</protein>
<feature type="compositionally biased region" description="Basic residues" evidence="1">
    <location>
        <begin position="101"/>
        <end position="113"/>
    </location>
</feature>
<proteinExistence type="predicted"/>
<comment type="caution">
    <text evidence="2">The sequence shown here is derived from an EMBL/GenBank/DDBJ whole genome shotgun (WGS) entry which is preliminary data.</text>
</comment>
<feature type="region of interest" description="Disordered" evidence="1">
    <location>
        <begin position="94"/>
        <end position="145"/>
    </location>
</feature>
<keyword evidence="3" id="KW-1185">Reference proteome</keyword>
<sequence length="145" mass="16461">MSKLLEAYPEGADLTLVCEVHGDQRLEGQSLRSNAISTLVRKPSKVLESDSLRMRVVRRRKQQKDDIQRDSRARYGSKESIATAQFRVRSRRSCCEETVGRRGKNKNWPKSKKVGTELDSTQHDASCAPTKKESSVKPNQQQTQT</sequence>
<dbReference type="AlphaFoldDB" id="A0ABD2CDU9"/>
<dbReference type="Proteomes" id="UP001607303">
    <property type="component" value="Unassembled WGS sequence"/>
</dbReference>
<feature type="compositionally biased region" description="Polar residues" evidence="1">
    <location>
        <begin position="136"/>
        <end position="145"/>
    </location>
</feature>
<gene>
    <name evidence="2" type="ORF">V1477_008735</name>
</gene>
<feature type="region of interest" description="Disordered" evidence="1">
    <location>
        <begin position="58"/>
        <end position="78"/>
    </location>
</feature>
<reference evidence="2 3" key="1">
    <citation type="journal article" date="2024" name="Ann. Entomol. Soc. Am.">
        <title>Genomic analyses of the southern and eastern yellowjacket wasps (Hymenoptera: Vespidae) reveal evolutionary signatures of social life.</title>
        <authorList>
            <person name="Catto M.A."/>
            <person name="Caine P.B."/>
            <person name="Orr S.E."/>
            <person name="Hunt B.G."/>
            <person name="Goodisman M.A.D."/>
        </authorList>
    </citation>
    <scope>NUCLEOTIDE SEQUENCE [LARGE SCALE GENOMIC DNA]</scope>
    <source>
        <strain evidence="2">232</strain>
        <tissue evidence="2">Head and thorax</tissue>
    </source>
</reference>
<evidence type="ECO:0000256" key="1">
    <source>
        <dbReference type="SAM" id="MobiDB-lite"/>
    </source>
</evidence>